<gene>
    <name evidence="2" type="ORF">B0T26DRAFT_725635</name>
</gene>
<proteinExistence type="predicted"/>
<evidence type="ECO:0000256" key="1">
    <source>
        <dbReference type="SAM" id="Coils"/>
    </source>
</evidence>
<accession>A0AA40DM08</accession>
<dbReference type="GeneID" id="85326052"/>
<comment type="caution">
    <text evidence="2">The sequence shown here is derived from an EMBL/GenBank/DDBJ whole genome shotgun (WGS) entry which is preliminary data.</text>
</comment>
<keyword evidence="1" id="KW-0175">Coiled coil</keyword>
<protein>
    <submittedName>
        <fullName evidence="2">Uncharacterized protein</fullName>
    </submittedName>
</protein>
<dbReference type="RefSeq" id="XP_060291255.1">
    <property type="nucleotide sequence ID" value="XM_060442782.1"/>
</dbReference>
<organism evidence="2 3">
    <name type="scientific">Lasiosphaeria miniovina</name>
    <dbReference type="NCBI Taxonomy" id="1954250"/>
    <lineage>
        <taxon>Eukaryota</taxon>
        <taxon>Fungi</taxon>
        <taxon>Dikarya</taxon>
        <taxon>Ascomycota</taxon>
        <taxon>Pezizomycotina</taxon>
        <taxon>Sordariomycetes</taxon>
        <taxon>Sordariomycetidae</taxon>
        <taxon>Sordariales</taxon>
        <taxon>Lasiosphaeriaceae</taxon>
        <taxon>Lasiosphaeria</taxon>
    </lineage>
</organism>
<dbReference type="Proteomes" id="UP001172101">
    <property type="component" value="Unassembled WGS sequence"/>
</dbReference>
<name>A0AA40DM08_9PEZI</name>
<sequence>MSQNGTLTATSFRDVPLGDVIRKPEYVQSVAAAYQTTMGLSRDLSTSIPQSATGAKTRIENLIHIIQDLRWQLQQAQQQVIIANLQLHEVLRGGALAESLETWHAGDEYDTKAFGIRNGSKILKLLDYKLDGEWRWDWDKHAELLKAMEIEDANQATKKTDAEAAVKELGTGSLLDVTITDTTKVAENKGLLATAVVLAYLEAKEADSKAEWDVTSVLAKSWMGKILKDGGSNVSTEAYVKAVKDKLFP</sequence>
<evidence type="ECO:0000313" key="3">
    <source>
        <dbReference type="Proteomes" id="UP001172101"/>
    </source>
</evidence>
<dbReference type="AlphaFoldDB" id="A0AA40DM08"/>
<reference evidence="2" key="1">
    <citation type="submission" date="2023-06" db="EMBL/GenBank/DDBJ databases">
        <title>Genome-scale phylogeny and comparative genomics of the fungal order Sordariales.</title>
        <authorList>
            <consortium name="Lawrence Berkeley National Laboratory"/>
            <person name="Hensen N."/>
            <person name="Bonometti L."/>
            <person name="Westerberg I."/>
            <person name="Brannstrom I.O."/>
            <person name="Guillou S."/>
            <person name="Cros-Aarteil S."/>
            <person name="Calhoun S."/>
            <person name="Haridas S."/>
            <person name="Kuo A."/>
            <person name="Mondo S."/>
            <person name="Pangilinan J."/>
            <person name="Riley R."/>
            <person name="LaButti K."/>
            <person name="Andreopoulos B."/>
            <person name="Lipzen A."/>
            <person name="Chen C."/>
            <person name="Yanf M."/>
            <person name="Daum C."/>
            <person name="Ng V."/>
            <person name="Clum A."/>
            <person name="Steindorff A."/>
            <person name="Ohm R."/>
            <person name="Martin F."/>
            <person name="Silar P."/>
            <person name="Natvig D."/>
            <person name="Lalanne C."/>
            <person name="Gautier V."/>
            <person name="Ament-velasquez S.L."/>
            <person name="Kruys A."/>
            <person name="Hutchinson M.I."/>
            <person name="Powell A.J."/>
            <person name="Barry K."/>
            <person name="Miller A.N."/>
            <person name="Grigoriev I.V."/>
            <person name="Debuchy R."/>
            <person name="Gladieux P."/>
            <person name="Thoren M.H."/>
            <person name="Johannesson H."/>
        </authorList>
    </citation>
    <scope>NUCLEOTIDE SEQUENCE</scope>
    <source>
        <strain evidence="2">SMH2392-1A</strain>
    </source>
</reference>
<dbReference type="EMBL" id="JAUIRO010000007">
    <property type="protein sequence ID" value="KAK0706161.1"/>
    <property type="molecule type" value="Genomic_DNA"/>
</dbReference>
<evidence type="ECO:0000313" key="2">
    <source>
        <dbReference type="EMBL" id="KAK0706161.1"/>
    </source>
</evidence>
<keyword evidence="3" id="KW-1185">Reference proteome</keyword>
<feature type="coiled-coil region" evidence="1">
    <location>
        <begin position="59"/>
        <end position="86"/>
    </location>
</feature>